<evidence type="ECO:0000313" key="2">
    <source>
        <dbReference type="EMBL" id="KKU41778.1"/>
    </source>
</evidence>
<name>A0A0G1SI64_9BACT</name>
<dbReference type="STRING" id="1618994.UX57_C0001G0002"/>
<gene>
    <name evidence="2" type="ORF">UX57_C0001G0002</name>
</gene>
<feature type="transmembrane region" description="Helical" evidence="1">
    <location>
        <begin position="87"/>
        <end position="116"/>
    </location>
</feature>
<keyword evidence="1" id="KW-0472">Membrane</keyword>
<organism evidence="2 3">
    <name type="scientific">Candidatus Uhrbacteria bacterium GW2011_GWE2_46_68</name>
    <dbReference type="NCBI Taxonomy" id="1618994"/>
    <lineage>
        <taxon>Bacteria</taxon>
        <taxon>Candidatus Uhriibacteriota</taxon>
    </lineage>
</organism>
<sequence length="123" mass="14772">MFTLLRLLFTITEEGIKSFFDFPRWWYTRGLLLTINRLQQLWKYSLRATNISVWTRNLFVPMYGDTSLTGRLISFFLRVVMVLEKSVVLLCWFVGLVMIFLGYFLFPLVCLFVFFYHLSFLSH</sequence>
<accession>A0A0G1SI64</accession>
<keyword evidence="1" id="KW-0812">Transmembrane</keyword>
<reference evidence="2 3" key="1">
    <citation type="journal article" date="2015" name="Nature">
        <title>rRNA introns, odd ribosomes, and small enigmatic genomes across a large radiation of phyla.</title>
        <authorList>
            <person name="Brown C.T."/>
            <person name="Hug L.A."/>
            <person name="Thomas B.C."/>
            <person name="Sharon I."/>
            <person name="Castelle C.J."/>
            <person name="Singh A."/>
            <person name="Wilkins M.J."/>
            <person name="Williams K.H."/>
            <person name="Banfield J.F."/>
        </authorList>
    </citation>
    <scope>NUCLEOTIDE SEQUENCE [LARGE SCALE GENOMIC DNA]</scope>
</reference>
<proteinExistence type="predicted"/>
<dbReference type="Proteomes" id="UP000034795">
    <property type="component" value="Unassembled WGS sequence"/>
</dbReference>
<evidence type="ECO:0000313" key="3">
    <source>
        <dbReference type="Proteomes" id="UP000034795"/>
    </source>
</evidence>
<keyword evidence="1" id="KW-1133">Transmembrane helix</keyword>
<comment type="caution">
    <text evidence="2">The sequence shown here is derived from an EMBL/GenBank/DDBJ whole genome shotgun (WGS) entry which is preliminary data.</text>
</comment>
<dbReference type="EMBL" id="LCMS01000001">
    <property type="protein sequence ID" value="KKU41778.1"/>
    <property type="molecule type" value="Genomic_DNA"/>
</dbReference>
<evidence type="ECO:0000256" key="1">
    <source>
        <dbReference type="SAM" id="Phobius"/>
    </source>
</evidence>
<dbReference type="AlphaFoldDB" id="A0A0G1SI64"/>
<protein>
    <submittedName>
        <fullName evidence="2">Uncharacterized protein</fullName>
    </submittedName>
</protein>